<dbReference type="InterPro" id="IPR023631">
    <property type="entry name" value="Amidase_dom"/>
</dbReference>
<keyword evidence="2" id="KW-0378">Hydrolase</keyword>
<name>A0A0B7KL69_BIOOC</name>
<dbReference type="Pfam" id="PF01425">
    <property type="entry name" value="Amidase"/>
    <property type="match status" value="1"/>
</dbReference>
<feature type="binding site" evidence="4">
    <location>
        <begin position="247"/>
        <end position="250"/>
    </location>
    <ligand>
        <name>substrate</name>
    </ligand>
</feature>
<feature type="active site" description="Charge relay system" evidence="3">
    <location>
        <position position="226"/>
    </location>
</feature>
<accession>A0A0B7KL69</accession>
<feature type="domain" description="Amidase" evidence="5">
    <location>
        <begin position="97"/>
        <end position="547"/>
    </location>
</feature>
<dbReference type="AlphaFoldDB" id="A0A0B7KL69"/>
<dbReference type="PANTHER" id="PTHR46072">
    <property type="entry name" value="AMIDASE-RELATED-RELATED"/>
    <property type="match status" value="1"/>
</dbReference>
<dbReference type="PANTHER" id="PTHR46072:SF4">
    <property type="entry name" value="AMIDASE C550.07-RELATED"/>
    <property type="match status" value="1"/>
</dbReference>
<gene>
    <name evidence="6" type="ORF">BN869_000011504_1</name>
</gene>
<dbReference type="GO" id="GO:0016787">
    <property type="term" value="F:hydrolase activity"/>
    <property type="evidence" value="ECO:0007669"/>
    <property type="project" value="UniProtKB-KW"/>
</dbReference>
<evidence type="ECO:0000256" key="2">
    <source>
        <dbReference type="ARBA" id="ARBA00022801"/>
    </source>
</evidence>
<feature type="binding site" evidence="4">
    <location>
        <position position="201"/>
    </location>
    <ligand>
        <name>substrate</name>
    </ligand>
</feature>
<dbReference type="PIRSF" id="PIRSF001221">
    <property type="entry name" value="Amidase_fungi"/>
    <property type="match status" value="1"/>
</dbReference>
<reference evidence="6" key="1">
    <citation type="submission" date="2015-01" db="EMBL/GenBank/DDBJ databases">
        <authorList>
            <person name="Durling Mikael"/>
        </authorList>
    </citation>
    <scope>NUCLEOTIDE SEQUENCE</scope>
</reference>
<dbReference type="InterPro" id="IPR036928">
    <property type="entry name" value="AS_sf"/>
</dbReference>
<feature type="active site" description="Charge relay system" evidence="3">
    <location>
        <position position="153"/>
    </location>
</feature>
<feature type="binding site" evidence="4">
    <location>
        <position position="226"/>
    </location>
    <ligand>
        <name>substrate</name>
    </ligand>
</feature>
<dbReference type="Gene3D" id="3.90.1300.10">
    <property type="entry name" value="Amidase signature (AS) domain"/>
    <property type="match status" value="1"/>
</dbReference>
<evidence type="ECO:0000256" key="1">
    <source>
        <dbReference type="ARBA" id="ARBA00009199"/>
    </source>
</evidence>
<sequence length="560" mass="61367">MSTASLSIVQPKSSHLSLPKGTPAFEELKDKVLDEFAAKVPLELRLPQALIDDPPKDVSNIPRECGILSAKDLEITDQYDAVALAEAIARKKLTAVEVATAFAKRAIIAHQLTCCLVDWFMDEAIERARSLDRHLEETGQTIGPLHGVPISIKEHMPLAGHYSATGYWDTRVLDTEDCQMMAILRAAGAVFYCKTLQPQSIMHLETVSLLGRTLNPFNINLTAGGSTGGEAALIAMRGSVLGVGTDIGGSVRCPAGVCGIYGFKPTSYTLPMSGFLPEGFGAELNVLCSTGPMCTSLRDMDLFMRVLTDTKPYLSDPRLIPIPWTGLSGAKKSPLKIGFMMIDGMIEPQPPVTKALMWAKDQLEKTGSFEVKEFKPFKVGEAMKNIRLAYWPDGGKAVKAHLAGTGEPMLPLTQWIIKDAEGDDIGTAGVLRQRVVRDLFRAEFASHWTEQDVDVVISPAFIGPACSHETAFYWNYTAFWNYVDCPGVCLPTPFKAGKKGTEDYSEDKQTPLSEECKHVRQLWAEGDFEGAPIDIQVCARKYHDNDLFAALEAMKDALQF</sequence>
<dbReference type="EMBL" id="CDPU01000052">
    <property type="protein sequence ID" value="CEO55446.1"/>
    <property type="molecule type" value="Genomic_DNA"/>
</dbReference>
<evidence type="ECO:0000256" key="4">
    <source>
        <dbReference type="PIRSR" id="PIRSR001221-2"/>
    </source>
</evidence>
<protein>
    <recommendedName>
        <fullName evidence="5">Amidase domain-containing protein</fullName>
    </recommendedName>
</protein>
<evidence type="ECO:0000313" key="6">
    <source>
        <dbReference type="EMBL" id="CEO55446.1"/>
    </source>
</evidence>
<feature type="active site" description="Acyl-ester intermediate" evidence="3">
    <location>
        <position position="250"/>
    </location>
</feature>
<dbReference type="SUPFAM" id="SSF75304">
    <property type="entry name" value="Amidase signature (AS) enzymes"/>
    <property type="match status" value="1"/>
</dbReference>
<evidence type="ECO:0000256" key="3">
    <source>
        <dbReference type="PIRSR" id="PIRSR001221-1"/>
    </source>
</evidence>
<organism evidence="6">
    <name type="scientific">Bionectria ochroleuca</name>
    <name type="common">Gliocladium roseum</name>
    <dbReference type="NCBI Taxonomy" id="29856"/>
    <lineage>
        <taxon>Eukaryota</taxon>
        <taxon>Fungi</taxon>
        <taxon>Dikarya</taxon>
        <taxon>Ascomycota</taxon>
        <taxon>Pezizomycotina</taxon>
        <taxon>Sordariomycetes</taxon>
        <taxon>Hypocreomycetidae</taxon>
        <taxon>Hypocreales</taxon>
        <taxon>Bionectriaceae</taxon>
        <taxon>Clonostachys</taxon>
    </lineage>
</organism>
<evidence type="ECO:0000259" key="5">
    <source>
        <dbReference type="Pfam" id="PF01425"/>
    </source>
</evidence>
<proteinExistence type="inferred from homology"/>
<comment type="similarity">
    <text evidence="1">Belongs to the amidase family.</text>
</comment>